<organism evidence="2 3">
    <name type="scientific">Hydrocarboniphaga daqingensis</name>
    <dbReference type="NCBI Taxonomy" id="490188"/>
    <lineage>
        <taxon>Bacteria</taxon>
        <taxon>Pseudomonadati</taxon>
        <taxon>Pseudomonadota</taxon>
        <taxon>Gammaproteobacteria</taxon>
        <taxon>Nevskiales</taxon>
        <taxon>Nevskiaceae</taxon>
        <taxon>Hydrocarboniphaga</taxon>
    </lineage>
</organism>
<dbReference type="EMBL" id="FQWZ01000003">
    <property type="protein sequence ID" value="SHG85174.1"/>
    <property type="molecule type" value="Genomic_DNA"/>
</dbReference>
<dbReference type="AlphaFoldDB" id="A0A1M5N6I6"/>
<dbReference type="OrthoDB" id="547265at2"/>
<dbReference type="SUPFAM" id="SSF52540">
    <property type="entry name" value="P-loop containing nucleoside triphosphate hydrolases"/>
    <property type="match status" value="1"/>
</dbReference>
<proteinExistence type="predicted"/>
<dbReference type="RefSeq" id="WP_072896389.1">
    <property type="nucleotide sequence ID" value="NZ_FQWZ01000003.1"/>
</dbReference>
<gene>
    <name evidence="2" type="ORF">SAMN04488068_1657</name>
</gene>
<evidence type="ECO:0000313" key="2">
    <source>
        <dbReference type="EMBL" id="SHG85174.1"/>
    </source>
</evidence>
<evidence type="ECO:0000256" key="1">
    <source>
        <dbReference type="SAM" id="MobiDB-lite"/>
    </source>
</evidence>
<dbReference type="Proteomes" id="UP000199758">
    <property type="component" value="Unassembled WGS sequence"/>
</dbReference>
<dbReference type="STRING" id="490188.SAMN04488068_1657"/>
<evidence type="ECO:0008006" key="4">
    <source>
        <dbReference type="Google" id="ProtNLM"/>
    </source>
</evidence>
<sequence length="356" mass="38825">MLYVHIGCHKTGSSAIQQAFIRNRALLLAQGCEFIADGNGGGVHRLAQGLRGASMQAPLPADSAIAQIAKSKAAVKVISSEAFESASADGVKALRRHLGRQPATVVVYLRRQPDAIQSAYLQQIKRCATRMPFDAWFERFAVGAGGRSRFDYEVLIDRWKRAGFADIVVRRYDRALLPDQDVVADFLQAVGQSGDLRKDPRWTAVPDINRSISIVQAEVLRQLWQLHGAVPDDELRKQFDPLVTHFLDTRARDSSSLLTEAQLALCDQQFAASNQRVAAAFFPSDAALFPEKVYVPRQAMPSSLLAPKQWIAALSFAMKLSAAKPKRTDKVAARKAGGAKPTPLKPNKAGAALKAG</sequence>
<protein>
    <recommendedName>
        <fullName evidence="4">Sulfotransferase family protein</fullName>
    </recommendedName>
</protein>
<keyword evidence="3" id="KW-1185">Reference proteome</keyword>
<feature type="region of interest" description="Disordered" evidence="1">
    <location>
        <begin position="326"/>
        <end position="356"/>
    </location>
</feature>
<reference evidence="2 3" key="1">
    <citation type="submission" date="2016-11" db="EMBL/GenBank/DDBJ databases">
        <authorList>
            <person name="Jaros S."/>
            <person name="Januszkiewicz K."/>
            <person name="Wedrychowicz H."/>
        </authorList>
    </citation>
    <scope>NUCLEOTIDE SEQUENCE [LARGE SCALE GENOMIC DNA]</scope>
    <source>
        <strain evidence="2 3">CGMCC 1.7049</strain>
    </source>
</reference>
<accession>A0A1M5N6I6</accession>
<dbReference type="InterPro" id="IPR027417">
    <property type="entry name" value="P-loop_NTPase"/>
</dbReference>
<evidence type="ECO:0000313" key="3">
    <source>
        <dbReference type="Proteomes" id="UP000199758"/>
    </source>
</evidence>
<name>A0A1M5N6I6_9GAMM</name>